<dbReference type="AlphaFoldDB" id="A0D030"/>
<dbReference type="RefSeq" id="XP_001443794.1">
    <property type="nucleotide sequence ID" value="XM_001443757.1"/>
</dbReference>
<dbReference type="EMBL" id="CT868239">
    <property type="protein sequence ID" value="CAK76397.1"/>
    <property type="molecule type" value="Genomic_DNA"/>
</dbReference>
<dbReference type="Proteomes" id="UP000000600">
    <property type="component" value="Unassembled WGS sequence"/>
</dbReference>
<gene>
    <name evidence="1" type="ORF">GSPATT00039145001</name>
</gene>
<organism evidence="1 2">
    <name type="scientific">Paramecium tetraurelia</name>
    <dbReference type="NCBI Taxonomy" id="5888"/>
    <lineage>
        <taxon>Eukaryota</taxon>
        <taxon>Sar</taxon>
        <taxon>Alveolata</taxon>
        <taxon>Ciliophora</taxon>
        <taxon>Intramacronucleata</taxon>
        <taxon>Oligohymenophorea</taxon>
        <taxon>Peniculida</taxon>
        <taxon>Parameciidae</taxon>
        <taxon>Paramecium</taxon>
    </lineage>
</organism>
<dbReference type="GeneID" id="5029579"/>
<keyword evidence="2" id="KW-1185">Reference proteome</keyword>
<evidence type="ECO:0000313" key="1">
    <source>
        <dbReference type="EMBL" id="CAK76397.1"/>
    </source>
</evidence>
<name>A0D030_PARTE</name>
<accession>A0D030</accession>
<dbReference type="OrthoDB" id="10060824at2759"/>
<proteinExistence type="predicted"/>
<dbReference type="KEGG" id="ptm:GSPATT00039145001"/>
<protein>
    <submittedName>
        <fullName evidence="1">Uncharacterized protein</fullName>
    </submittedName>
</protein>
<reference evidence="1 2" key="1">
    <citation type="journal article" date="2006" name="Nature">
        <title>Global trends of whole-genome duplications revealed by the ciliate Paramecium tetraurelia.</title>
        <authorList>
            <consortium name="Genoscope"/>
            <person name="Aury J.-M."/>
            <person name="Jaillon O."/>
            <person name="Duret L."/>
            <person name="Noel B."/>
            <person name="Jubin C."/>
            <person name="Porcel B.M."/>
            <person name="Segurens B."/>
            <person name="Daubin V."/>
            <person name="Anthouard V."/>
            <person name="Aiach N."/>
            <person name="Arnaiz O."/>
            <person name="Billaut A."/>
            <person name="Beisson J."/>
            <person name="Blanc I."/>
            <person name="Bouhouche K."/>
            <person name="Camara F."/>
            <person name="Duharcourt S."/>
            <person name="Guigo R."/>
            <person name="Gogendeau D."/>
            <person name="Katinka M."/>
            <person name="Keller A.-M."/>
            <person name="Kissmehl R."/>
            <person name="Klotz C."/>
            <person name="Koll F."/>
            <person name="Le Moue A."/>
            <person name="Lepere C."/>
            <person name="Malinsky S."/>
            <person name="Nowacki M."/>
            <person name="Nowak J.K."/>
            <person name="Plattner H."/>
            <person name="Poulain J."/>
            <person name="Ruiz F."/>
            <person name="Serrano V."/>
            <person name="Zagulski M."/>
            <person name="Dessen P."/>
            <person name="Betermier M."/>
            <person name="Weissenbach J."/>
            <person name="Scarpelli C."/>
            <person name="Schachter V."/>
            <person name="Sperling L."/>
            <person name="Meyer E."/>
            <person name="Cohen J."/>
            <person name="Wincker P."/>
        </authorList>
    </citation>
    <scope>NUCLEOTIDE SEQUENCE [LARGE SCALE GENOMIC DNA]</scope>
    <source>
        <strain evidence="1 2">Stock d4-2</strain>
    </source>
</reference>
<dbReference type="HOGENOM" id="CLU_2351167_0_0_1"/>
<sequence length="97" mass="11007">MKLDATESDIDDLIITTNPLNKPTRHQATFRAYFTPTSDQEFLVAPKYGELQPMEEMALNSLLLLHLLSMDKLDLTNHLLKLMTCIGLTKSKAPYQV</sequence>
<evidence type="ECO:0000313" key="2">
    <source>
        <dbReference type="Proteomes" id="UP000000600"/>
    </source>
</evidence>
<dbReference type="InParanoid" id="A0D030"/>